<reference evidence="6" key="1">
    <citation type="journal article" date="2019" name="Int. J. Syst. Evol. Microbiol.">
        <title>The Global Catalogue of Microorganisms (GCM) 10K type strain sequencing project: providing services to taxonomists for standard genome sequencing and annotation.</title>
        <authorList>
            <consortium name="The Broad Institute Genomics Platform"/>
            <consortium name="The Broad Institute Genome Sequencing Center for Infectious Disease"/>
            <person name="Wu L."/>
            <person name="Ma J."/>
        </authorList>
    </citation>
    <scope>NUCLEOTIDE SEQUENCE [LARGE SCALE GENOMIC DNA]</scope>
    <source>
        <strain evidence="6">JCM 13250</strain>
    </source>
</reference>
<evidence type="ECO:0000256" key="1">
    <source>
        <dbReference type="ARBA" id="ARBA00022729"/>
    </source>
</evidence>
<keyword evidence="1" id="KW-0732">Signal</keyword>
<evidence type="ECO:0000313" key="5">
    <source>
        <dbReference type="EMBL" id="GAA1785471.1"/>
    </source>
</evidence>
<evidence type="ECO:0000256" key="2">
    <source>
        <dbReference type="SAM" id="MobiDB-lite"/>
    </source>
</evidence>
<dbReference type="CDD" id="cd12797">
    <property type="entry name" value="M23_peptidase"/>
    <property type="match status" value="1"/>
</dbReference>
<keyword evidence="3" id="KW-0472">Membrane</keyword>
<protein>
    <recommendedName>
        <fullName evidence="4">M23ase beta-sheet core domain-containing protein</fullName>
    </recommendedName>
</protein>
<keyword evidence="3" id="KW-1133">Transmembrane helix</keyword>
<evidence type="ECO:0000256" key="3">
    <source>
        <dbReference type="SAM" id="Phobius"/>
    </source>
</evidence>
<dbReference type="Gene3D" id="2.70.70.10">
    <property type="entry name" value="Glucose Permease (Domain IIA)"/>
    <property type="match status" value="1"/>
</dbReference>
<feature type="transmembrane region" description="Helical" evidence="3">
    <location>
        <begin position="24"/>
        <end position="46"/>
    </location>
</feature>
<keyword evidence="6" id="KW-1185">Reference proteome</keyword>
<sequence>MQPKAQDGRYTGRRRVPTPPRSRYAAVVTTAVVGAGVVVLGAGAAAPDAGPSHTDAYSVDPAATSITTVEDRVAAQDRANRAADRAGPASTVEQAAPDVWYLPLRRQYEITTLFEMRWGEMHTGLDLAVPYGTPVYAVHAGTVTLARYNGGCGNAVEIDHGNGILTKYCHASKLLVKEGQHVDAGTPITQAGNTGFSFGDHLHFEVHINGKPVDPMRWMRERGVDIANRLEAANGAIIIS</sequence>
<dbReference type="RefSeq" id="WP_344125625.1">
    <property type="nucleotide sequence ID" value="NZ_BAAALT010000008.1"/>
</dbReference>
<accession>A0ABP4XMV5</accession>
<dbReference type="PANTHER" id="PTHR21666">
    <property type="entry name" value="PEPTIDASE-RELATED"/>
    <property type="match status" value="1"/>
</dbReference>
<evidence type="ECO:0000313" key="6">
    <source>
        <dbReference type="Proteomes" id="UP001500218"/>
    </source>
</evidence>
<keyword evidence="3" id="KW-0812">Transmembrane</keyword>
<evidence type="ECO:0000259" key="4">
    <source>
        <dbReference type="Pfam" id="PF01551"/>
    </source>
</evidence>
<gene>
    <name evidence="5" type="ORF">GCM10009682_04390</name>
</gene>
<comment type="caution">
    <text evidence="5">The sequence shown here is derived from an EMBL/GenBank/DDBJ whole genome shotgun (WGS) entry which is preliminary data.</text>
</comment>
<dbReference type="PANTHER" id="PTHR21666:SF289">
    <property type="entry name" value="L-ALA--D-GLU ENDOPEPTIDASE"/>
    <property type="match status" value="1"/>
</dbReference>
<dbReference type="InterPro" id="IPR011055">
    <property type="entry name" value="Dup_hybrid_motif"/>
</dbReference>
<dbReference type="EMBL" id="BAAALT010000008">
    <property type="protein sequence ID" value="GAA1785471.1"/>
    <property type="molecule type" value="Genomic_DNA"/>
</dbReference>
<dbReference type="Pfam" id="PF01551">
    <property type="entry name" value="Peptidase_M23"/>
    <property type="match status" value="1"/>
</dbReference>
<name>A0ABP4XMV5_9ACTN</name>
<dbReference type="InterPro" id="IPR050570">
    <property type="entry name" value="Cell_wall_metabolism_enzyme"/>
</dbReference>
<organism evidence="5 6">
    <name type="scientific">Luedemannella flava</name>
    <dbReference type="NCBI Taxonomy" id="349316"/>
    <lineage>
        <taxon>Bacteria</taxon>
        <taxon>Bacillati</taxon>
        <taxon>Actinomycetota</taxon>
        <taxon>Actinomycetes</taxon>
        <taxon>Micromonosporales</taxon>
        <taxon>Micromonosporaceae</taxon>
        <taxon>Luedemannella</taxon>
    </lineage>
</organism>
<proteinExistence type="predicted"/>
<dbReference type="InterPro" id="IPR016047">
    <property type="entry name" value="M23ase_b-sheet_dom"/>
</dbReference>
<feature type="domain" description="M23ase beta-sheet core" evidence="4">
    <location>
        <begin position="121"/>
        <end position="215"/>
    </location>
</feature>
<dbReference type="SUPFAM" id="SSF51261">
    <property type="entry name" value="Duplicated hybrid motif"/>
    <property type="match status" value="1"/>
</dbReference>
<feature type="region of interest" description="Disordered" evidence="2">
    <location>
        <begin position="1"/>
        <end position="22"/>
    </location>
</feature>
<dbReference type="Proteomes" id="UP001500218">
    <property type="component" value="Unassembled WGS sequence"/>
</dbReference>